<keyword evidence="1" id="KW-0732">Signal</keyword>
<name>A0A081LG05_9BACI</name>
<dbReference type="Pfam" id="PF14039">
    <property type="entry name" value="YusW"/>
    <property type="match status" value="1"/>
</dbReference>
<protein>
    <recommendedName>
        <fullName evidence="4">Lipoprotein</fullName>
    </recommendedName>
</protein>
<dbReference type="InterPro" id="IPR025623">
    <property type="entry name" value="YusW"/>
</dbReference>
<evidence type="ECO:0000313" key="3">
    <source>
        <dbReference type="Proteomes" id="UP000028091"/>
    </source>
</evidence>
<dbReference type="Proteomes" id="UP000028091">
    <property type="component" value="Unassembled WGS sequence"/>
</dbReference>
<evidence type="ECO:0008006" key="4">
    <source>
        <dbReference type="Google" id="ProtNLM"/>
    </source>
</evidence>
<dbReference type="PROSITE" id="PS51257">
    <property type="entry name" value="PROKAR_LIPOPROTEIN"/>
    <property type="match status" value="1"/>
</dbReference>
<evidence type="ECO:0000313" key="2">
    <source>
        <dbReference type="EMBL" id="KEP28181.1"/>
    </source>
</evidence>
<reference evidence="2 3" key="1">
    <citation type="submission" date="2012-09" db="EMBL/GenBank/DDBJ databases">
        <title>Genome Sequence of Bacillus sp. DW5-4.</title>
        <authorList>
            <person name="Lai Q."/>
            <person name="Liu Y."/>
            <person name="Shao Z."/>
        </authorList>
    </citation>
    <scope>NUCLEOTIDE SEQUENCE [LARGE SCALE GENOMIC DNA]</scope>
    <source>
        <strain evidence="2 3">DW5-4</strain>
    </source>
</reference>
<dbReference type="eggNOG" id="ENOG5032C52">
    <property type="taxonomic scope" value="Bacteria"/>
</dbReference>
<organism evidence="2 3">
    <name type="scientific">Bacillus zhangzhouensis</name>
    <dbReference type="NCBI Taxonomy" id="1178540"/>
    <lineage>
        <taxon>Bacteria</taxon>
        <taxon>Bacillati</taxon>
        <taxon>Bacillota</taxon>
        <taxon>Bacilli</taxon>
        <taxon>Bacillales</taxon>
        <taxon>Bacillaceae</taxon>
        <taxon>Bacillus</taxon>
    </lineage>
</organism>
<evidence type="ECO:0000256" key="1">
    <source>
        <dbReference type="SAM" id="SignalP"/>
    </source>
</evidence>
<keyword evidence="3" id="KW-1185">Reference proteome</keyword>
<dbReference type="AlphaFoldDB" id="A0A081LG05"/>
<gene>
    <name evidence="2" type="ORF">BA70_00905</name>
</gene>
<comment type="caution">
    <text evidence="2">The sequence shown here is derived from an EMBL/GenBank/DDBJ whole genome shotgun (WGS) entry which is preliminary data.</text>
</comment>
<proteinExistence type="predicted"/>
<accession>A0A081LG05</accession>
<feature type="chain" id="PRO_5039536609" description="Lipoprotein" evidence="1">
    <location>
        <begin position="24"/>
        <end position="149"/>
    </location>
</feature>
<dbReference type="EMBL" id="JOTP01000001">
    <property type="protein sequence ID" value="KEP28181.1"/>
    <property type="molecule type" value="Genomic_DNA"/>
</dbReference>
<feature type="signal peptide" evidence="1">
    <location>
        <begin position="1"/>
        <end position="23"/>
    </location>
</feature>
<dbReference type="OrthoDB" id="2855966at2"/>
<sequence length="149" mass="17231">MMCWKKAGLIGVLLFMLSGCQSIEPLQHTNEAEAESLSAVQMKELPFQHLHFQVQYGQKNELYEATYRQASGKEEALIRDHMNGVRYEGEEALRELKMKLNDMSIPSAKLNETYVNELLAAFNLDDDYQRIQVDIKLEDGTKRTFQKKK</sequence>